<protein>
    <recommendedName>
        <fullName evidence="1">HTH-like domain-containing protein</fullName>
    </recommendedName>
</protein>
<feature type="domain" description="HTH-like" evidence="1">
    <location>
        <begin position="35"/>
        <end position="75"/>
    </location>
</feature>
<dbReference type="AlphaFoldDB" id="X1FF26"/>
<evidence type="ECO:0000259" key="1">
    <source>
        <dbReference type="Pfam" id="PF13276"/>
    </source>
</evidence>
<name>X1FF26_9ZZZZ</name>
<comment type="caution">
    <text evidence="2">The sequence shown here is derived from an EMBL/GenBank/DDBJ whole genome shotgun (WGS) entry which is preliminary data.</text>
</comment>
<feature type="non-terminal residue" evidence="2">
    <location>
        <position position="75"/>
    </location>
</feature>
<accession>X1FF26</accession>
<organism evidence="2">
    <name type="scientific">marine sediment metagenome</name>
    <dbReference type="NCBI Taxonomy" id="412755"/>
    <lineage>
        <taxon>unclassified sequences</taxon>
        <taxon>metagenomes</taxon>
        <taxon>ecological metagenomes</taxon>
    </lineage>
</organism>
<gene>
    <name evidence="2" type="ORF">S03H2_03818</name>
</gene>
<reference evidence="2" key="1">
    <citation type="journal article" date="2014" name="Front. Microbiol.">
        <title>High frequency of phylogenetically diverse reductive dehalogenase-homologous genes in deep subseafloor sedimentary metagenomes.</title>
        <authorList>
            <person name="Kawai M."/>
            <person name="Futagami T."/>
            <person name="Toyoda A."/>
            <person name="Takaki Y."/>
            <person name="Nishi S."/>
            <person name="Hori S."/>
            <person name="Arai W."/>
            <person name="Tsubouchi T."/>
            <person name="Morono Y."/>
            <person name="Uchiyama I."/>
            <person name="Ito T."/>
            <person name="Fujiyama A."/>
            <person name="Inagaki F."/>
            <person name="Takami H."/>
        </authorList>
    </citation>
    <scope>NUCLEOTIDE SEQUENCE</scope>
    <source>
        <strain evidence="2">Expedition CK06-06</strain>
    </source>
</reference>
<evidence type="ECO:0000313" key="2">
    <source>
        <dbReference type="EMBL" id="GAH31130.1"/>
    </source>
</evidence>
<dbReference type="InterPro" id="IPR025948">
    <property type="entry name" value="HTH-like_dom"/>
</dbReference>
<sequence length="75" mass="8937">MLSDQEGYPVTAACELLELQRSTFYYQSEQVDECELEAVIEDIAGKYPTYGTRRVTQELRRFPYELQVNRKRVRR</sequence>
<proteinExistence type="predicted"/>
<dbReference type="EMBL" id="BARU01001455">
    <property type="protein sequence ID" value="GAH31130.1"/>
    <property type="molecule type" value="Genomic_DNA"/>
</dbReference>
<dbReference type="Pfam" id="PF13276">
    <property type="entry name" value="HTH_21"/>
    <property type="match status" value="1"/>
</dbReference>